<evidence type="ECO:0000313" key="2">
    <source>
        <dbReference type="EMBL" id="AVH55784.1"/>
    </source>
</evidence>
<dbReference type="Proteomes" id="UP000238413">
    <property type="component" value="Chromosome"/>
</dbReference>
<protein>
    <recommendedName>
        <fullName evidence="4">Head-tail adaptor protein</fullName>
    </recommendedName>
</protein>
<organism evidence="2 3">
    <name type="scientific">Streptomyces dengpaensis</name>
    <dbReference type="NCBI Taxonomy" id="2049881"/>
    <lineage>
        <taxon>Bacteria</taxon>
        <taxon>Bacillati</taxon>
        <taxon>Actinomycetota</taxon>
        <taxon>Actinomycetes</taxon>
        <taxon>Kitasatosporales</taxon>
        <taxon>Streptomycetaceae</taxon>
        <taxon>Streptomyces</taxon>
    </lineage>
</organism>
<evidence type="ECO:0000313" key="3">
    <source>
        <dbReference type="Proteomes" id="UP000238413"/>
    </source>
</evidence>
<name>A0ABM6SMT0_9ACTN</name>
<reference evidence="2 3" key="1">
    <citation type="submission" date="2018-02" db="EMBL/GenBank/DDBJ databases">
        <title>Complete genome sequence of Streptomyces dengpaensis, the producer of angucyclines.</title>
        <authorList>
            <person name="Yumei L."/>
        </authorList>
    </citation>
    <scope>NUCLEOTIDE SEQUENCE [LARGE SCALE GENOMIC DNA]</scope>
    <source>
        <strain evidence="2 3">XZHG99</strain>
    </source>
</reference>
<dbReference type="EMBL" id="CP026652">
    <property type="protein sequence ID" value="AVH55784.1"/>
    <property type="molecule type" value="Genomic_DNA"/>
</dbReference>
<proteinExistence type="predicted"/>
<accession>A0ABM6SMT0</accession>
<gene>
    <name evidence="2" type="ORF">C4B68_08395</name>
</gene>
<feature type="region of interest" description="Disordered" evidence="1">
    <location>
        <begin position="1"/>
        <end position="29"/>
    </location>
</feature>
<evidence type="ECO:0000256" key="1">
    <source>
        <dbReference type="SAM" id="MobiDB-lite"/>
    </source>
</evidence>
<sequence length="74" mass="8488">MGMPARVRSRRSDEGRDRSSSPDDPRDRAARLVIRTVTDATVYGTRVNWRLRLATDDAREGDPWATLRTLTTTW</sequence>
<feature type="compositionally biased region" description="Basic and acidic residues" evidence="1">
    <location>
        <begin position="10"/>
        <end position="29"/>
    </location>
</feature>
<evidence type="ECO:0008006" key="4">
    <source>
        <dbReference type="Google" id="ProtNLM"/>
    </source>
</evidence>
<keyword evidence="3" id="KW-1185">Reference proteome</keyword>